<comment type="caution">
    <text evidence="2">The sequence shown here is derived from an EMBL/GenBank/DDBJ whole genome shotgun (WGS) entry which is preliminary data.</text>
</comment>
<keyword evidence="3" id="KW-1185">Reference proteome</keyword>
<sequence>MIIICSLLAVAVSCSKPHDAATDANTSNYYPVQAFFKKEVDSLRQHNPTVQKTVGKDADEETKTVHIKNWEAELGAFLAIDLTKATYAGMYEVDSTERQILYTAKSDDVDIQSLSILFDESHQVTTITAMKNEDNFLYQNREQLSYLRGKGYTLFKEQHILLLGTTQYQIVGKFDTN</sequence>
<keyword evidence="1" id="KW-0732">Signal</keyword>
<reference evidence="3" key="1">
    <citation type="journal article" date="2019" name="Int. J. Syst. Evol. Microbiol.">
        <title>The Global Catalogue of Microorganisms (GCM) 10K type strain sequencing project: providing services to taxonomists for standard genome sequencing and annotation.</title>
        <authorList>
            <consortium name="The Broad Institute Genomics Platform"/>
            <consortium name="The Broad Institute Genome Sequencing Center for Infectious Disease"/>
            <person name="Wu L."/>
            <person name="Ma J."/>
        </authorList>
    </citation>
    <scope>NUCLEOTIDE SEQUENCE [LARGE SCALE GENOMIC DNA]</scope>
    <source>
        <strain evidence="3">KCTC 42247</strain>
    </source>
</reference>
<dbReference type="EMBL" id="JBHUMB010000005">
    <property type="protein sequence ID" value="MFD2742191.1"/>
    <property type="molecule type" value="Genomic_DNA"/>
</dbReference>
<dbReference type="RefSeq" id="WP_156472437.1">
    <property type="nucleotide sequence ID" value="NZ_JBHUMB010000005.1"/>
</dbReference>
<evidence type="ECO:0000313" key="2">
    <source>
        <dbReference type="EMBL" id="MFD2742191.1"/>
    </source>
</evidence>
<protein>
    <submittedName>
        <fullName evidence="2">Uncharacterized protein</fullName>
    </submittedName>
</protein>
<gene>
    <name evidence="2" type="ORF">ACFSQ6_02150</name>
</gene>
<proteinExistence type="predicted"/>
<organism evidence="2 3">
    <name type="scientific">Sphingobacterium populi</name>
    <dbReference type="NCBI Taxonomy" id="1812824"/>
    <lineage>
        <taxon>Bacteria</taxon>
        <taxon>Pseudomonadati</taxon>
        <taxon>Bacteroidota</taxon>
        <taxon>Sphingobacteriia</taxon>
        <taxon>Sphingobacteriales</taxon>
        <taxon>Sphingobacteriaceae</taxon>
        <taxon>Sphingobacterium</taxon>
    </lineage>
</organism>
<evidence type="ECO:0000256" key="1">
    <source>
        <dbReference type="SAM" id="SignalP"/>
    </source>
</evidence>
<feature type="chain" id="PRO_5046401518" evidence="1">
    <location>
        <begin position="21"/>
        <end position="177"/>
    </location>
</feature>
<dbReference type="Proteomes" id="UP001597418">
    <property type="component" value="Unassembled WGS sequence"/>
</dbReference>
<accession>A0ABW5UB51</accession>
<evidence type="ECO:0000313" key="3">
    <source>
        <dbReference type="Proteomes" id="UP001597418"/>
    </source>
</evidence>
<feature type="signal peptide" evidence="1">
    <location>
        <begin position="1"/>
        <end position="20"/>
    </location>
</feature>
<name>A0ABW5UB51_9SPHI</name>